<keyword evidence="3 6" id="KW-0496">Mitochondrion</keyword>
<dbReference type="GO" id="GO:0120539">
    <property type="term" value="F:4-hydroxy-3-methoxy-5-polyprenylbenzoate decarboxylase activity"/>
    <property type="evidence" value="ECO:0007669"/>
    <property type="project" value="UniProtKB-EC"/>
</dbReference>
<dbReference type="OrthoDB" id="4249at2759"/>
<name>Q01EJ8_OSTTA</name>
<keyword evidence="2 6" id="KW-0999">Mitochondrion inner membrane</keyword>
<keyword evidence="1 6" id="KW-0831">Ubiquinone biosynthesis</keyword>
<reference evidence="7 8" key="2">
    <citation type="journal article" date="2014" name="BMC Genomics">
        <title>An improved genome of the model marine alga Ostreococcus tauri unfolds by assessing Illumina de novo assemblies.</title>
        <authorList>
            <person name="Blanc-Mathieu R."/>
            <person name="Verhelst B."/>
            <person name="Derelle E."/>
            <person name="Rombauts S."/>
            <person name="Bouget F.Y."/>
            <person name="Carre I."/>
            <person name="Chateau A."/>
            <person name="Eyre-Walker A."/>
            <person name="Grimsley N."/>
            <person name="Moreau H."/>
            <person name="Piegu B."/>
            <person name="Rivals E."/>
            <person name="Schackwitz W."/>
            <person name="Van de Peer Y."/>
            <person name="Piganeau G."/>
        </authorList>
    </citation>
    <scope>NUCLEOTIDE SEQUENCE [LARGE SCALE GENOMIC DNA]</scope>
    <source>
        <strain evidence="8">OTTH 0595 / CCAP 157/2 / RCC745</strain>
    </source>
</reference>
<evidence type="ECO:0000256" key="6">
    <source>
        <dbReference type="HAMAP-Rule" id="MF_03111"/>
    </source>
</evidence>
<dbReference type="PANTHER" id="PTHR12922:SF7">
    <property type="entry name" value="UBIQUINONE BIOSYNTHESIS PROTEIN COQ4 HOMOLOG, MITOCHONDRIAL"/>
    <property type="match status" value="1"/>
</dbReference>
<comment type="subcellular location">
    <subcellularLocation>
        <location evidence="6">Mitochondrion inner membrane</location>
        <topology evidence="6">Peripheral membrane protein</topology>
        <orientation evidence="6">Matrix side</orientation>
    </subcellularLocation>
</comment>
<dbReference type="GeneID" id="9836729"/>
<gene>
    <name evidence="7" type="ORF">OT_ostta02g01680</name>
</gene>
<dbReference type="STRING" id="70448.Q01EJ8"/>
<feature type="binding site" evidence="6">
    <location>
        <position position="127"/>
    </location>
    <ligand>
        <name>Zn(2+)</name>
        <dbReference type="ChEBI" id="CHEBI:29105"/>
    </ligand>
</feature>
<comment type="catalytic activity">
    <reaction evidence="6">
        <text>a 4-hydroxy-3-methoxy-5-(all-trans-polyprenyl)benzoate + H(+) = a 2-methoxy-6-(all-trans-polyprenyl)phenol + CO2</text>
        <dbReference type="Rhea" id="RHEA:81179"/>
        <dbReference type="Rhea" id="RHEA-COMP:9551"/>
        <dbReference type="Rhea" id="RHEA-COMP:10931"/>
        <dbReference type="ChEBI" id="CHEBI:15378"/>
        <dbReference type="ChEBI" id="CHEBI:16526"/>
        <dbReference type="ChEBI" id="CHEBI:62731"/>
        <dbReference type="ChEBI" id="CHEBI:84443"/>
        <dbReference type="EC" id="4.1.1.130"/>
    </reaction>
</comment>
<dbReference type="GO" id="GO:0031314">
    <property type="term" value="C:extrinsic component of mitochondrial inner membrane"/>
    <property type="evidence" value="ECO:0007669"/>
    <property type="project" value="UniProtKB-UniRule"/>
</dbReference>
<dbReference type="InterPro" id="IPR027540">
    <property type="entry name" value="Coq4_euk"/>
</dbReference>
<sequence>MDYLLLTKRTLPKFLLPSAAAFGAMVRPERADLVGVTSETVGVFKYKQLLSQLSADRESQNVLQGQVSKISKHALLKARLCERGSLGHAYASFMDSRMFEPSDRPPVRFLADGKSQLIAVRMREIHDILHVLFDCPTTLRGELTLKAIEFVQYGIPAHWASTYFASSRLNHEEQYFLATKLLPWAVRAGCTASRLLVIDYEEFFPEQIDHLRSAWGIQVVPKSFS</sequence>
<keyword evidence="7" id="KW-0830">Ubiquinone</keyword>
<dbReference type="PANTHER" id="PTHR12922">
    <property type="entry name" value="UBIQUINONE BIOSYNTHESIS PROTEIN"/>
    <property type="match status" value="1"/>
</dbReference>
<dbReference type="EMBL" id="CAID01000002">
    <property type="protein sequence ID" value="CAL52255.2"/>
    <property type="molecule type" value="Genomic_DNA"/>
</dbReference>
<dbReference type="Pfam" id="PF05019">
    <property type="entry name" value="Coq4"/>
    <property type="match status" value="1"/>
</dbReference>
<comment type="cofactor">
    <cofactor evidence="6">
        <name>Zn(2+)</name>
        <dbReference type="ChEBI" id="CHEBI:29105"/>
    </cofactor>
</comment>
<evidence type="ECO:0000256" key="2">
    <source>
        <dbReference type="ARBA" id="ARBA00022792"/>
    </source>
</evidence>
<dbReference type="Proteomes" id="UP000009170">
    <property type="component" value="Unassembled WGS sequence"/>
</dbReference>
<evidence type="ECO:0000256" key="5">
    <source>
        <dbReference type="ARBA" id="ARBA00023239"/>
    </source>
</evidence>
<dbReference type="RefSeq" id="XP_003074984.1">
    <property type="nucleotide sequence ID" value="XM_003074936.1"/>
</dbReference>
<keyword evidence="8" id="KW-1185">Reference proteome</keyword>
<comment type="subunit">
    <text evidence="6">Component of a multi-subunit COQ enzyme complex.</text>
</comment>
<organism evidence="7 8">
    <name type="scientific">Ostreococcus tauri</name>
    <name type="common">Marine green alga</name>
    <dbReference type="NCBI Taxonomy" id="70448"/>
    <lineage>
        <taxon>Eukaryota</taxon>
        <taxon>Viridiplantae</taxon>
        <taxon>Chlorophyta</taxon>
        <taxon>Mamiellophyceae</taxon>
        <taxon>Mamiellales</taxon>
        <taxon>Bathycoccaceae</taxon>
        <taxon>Ostreococcus</taxon>
    </lineage>
</organism>
<dbReference type="EC" id="4.1.1.130" evidence="6"/>
<evidence type="ECO:0000313" key="8">
    <source>
        <dbReference type="Proteomes" id="UP000009170"/>
    </source>
</evidence>
<evidence type="ECO:0000313" key="7">
    <source>
        <dbReference type="EMBL" id="CAL52255.2"/>
    </source>
</evidence>
<accession>Q01EJ8</accession>
<reference evidence="8" key="1">
    <citation type="journal article" date="2006" name="Proc. Natl. Acad. Sci. U.S.A.">
        <title>Genome analysis of the smallest free-living eukaryote Ostreococcus tauri unveils many unique features.</title>
        <authorList>
            <person name="Derelle E."/>
            <person name="Ferraz C."/>
            <person name="Rombauts S."/>
            <person name="Rouze P."/>
            <person name="Worden A.Z."/>
            <person name="Robbens S."/>
            <person name="Partensky F."/>
            <person name="Degroeve S."/>
            <person name="Echeynie S."/>
            <person name="Cooke R."/>
            <person name="Saeys Y."/>
            <person name="Wuyts J."/>
            <person name="Jabbari K."/>
            <person name="Bowler C."/>
            <person name="Panaud O."/>
            <person name="Piegu B."/>
            <person name="Ball S.G."/>
            <person name="Ral J.-P."/>
            <person name="Bouget F.-Y."/>
            <person name="Piganeau G."/>
            <person name="De Baets B."/>
            <person name="Picard A."/>
            <person name="Delseny M."/>
            <person name="Demaille J."/>
            <person name="Van de Peer Y."/>
            <person name="Moreau H."/>
        </authorList>
    </citation>
    <scope>NUCLEOTIDE SEQUENCE [LARGE SCALE GENOMIC DNA]</scope>
    <source>
        <strain evidence="8">OTTH 0595 / CCAP 157/2 / RCC745</strain>
    </source>
</reference>
<dbReference type="OMA" id="KARLCER"/>
<dbReference type="GO" id="GO:0008270">
    <property type="term" value="F:zinc ion binding"/>
    <property type="evidence" value="ECO:0007669"/>
    <property type="project" value="UniProtKB-UniRule"/>
</dbReference>
<feature type="binding site" evidence="6">
    <location>
        <position position="142"/>
    </location>
    <ligand>
        <name>Zn(2+)</name>
        <dbReference type="ChEBI" id="CHEBI:29105"/>
    </ligand>
</feature>
<keyword evidence="6" id="KW-0479">Metal-binding</keyword>
<proteinExistence type="inferred from homology"/>
<keyword evidence="6" id="KW-0862">Zinc</keyword>
<dbReference type="UniPathway" id="UPA00232"/>
<comment type="function">
    <text evidence="6">Lyase that catalyzes the C1-decarboxylation of 4-hydroxy-3-methoxy-5-(all-trans-polyprenyl)benzoic acid into 2-methoxy-6-(all-trans-polyprenyl)phenol during ubiquinone biosynthesis.</text>
</comment>
<feature type="binding site" evidence="6">
    <location>
        <position position="126"/>
    </location>
    <ligand>
        <name>Zn(2+)</name>
        <dbReference type="ChEBI" id="CHEBI:29105"/>
    </ligand>
</feature>
<keyword evidence="5 6" id="KW-0456">Lyase</keyword>
<dbReference type="AlphaFoldDB" id="Q01EJ8"/>
<comment type="caution">
    <text evidence="7">The sequence shown here is derived from an EMBL/GenBank/DDBJ whole genome shotgun (WGS) entry which is preliminary data.</text>
</comment>
<dbReference type="KEGG" id="ota:OT_ostta02g01680"/>
<evidence type="ECO:0000256" key="1">
    <source>
        <dbReference type="ARBA" id="ARBA00022688"/>
    </source>
</evidence>
<evidence type="ECO:0000256" key="3">
    <source>
        <dbReference type="ARBA" id="ARBA00023128"/>
    </source>
</evidence>
<comment type="pathway">
    <text evidence="6">Cofactor biosynthesis; ubiquinone biosynthesis.</text>
</comment>
<dbReference type="InterPro" id="IPR007715">
    <property type="entry name" value="Coq4"/>
</dbReference>
<dbReference type="FunCoup" id="Q01EJ8">
    <property type="interactions" value="1247"/>
</dbReference>
<keyword evidence="4 6" id="KW-0472">Membrane</keyword>
<evidence type="ECO:0000256" key="4">
    <source>
        <dbReference type="ARBA" id="ARBA00023136"/>
    </source>
</evidence>
<comment type="similarity">
    <text evidence="6">Belongs to the COQ4 family.</text>
</comment>
<dbReference type="InParanoid" id="Q01EJ8"/>
<feature type="binding site" evidence="6">
    <location>
        <position position="130"/>
    </location>
    <ligand>
        <name>Zn(2+)</name>
        <dbReference type="ChEBI" id="CHEBI:29105"/>
    </ligand>
</feature>
<protein>
    <recommendedName>
        <fullName evidence="6">Ubiquinone biosynthesis protein COQ4 homolog, mitochondrial</fullName>
    </recommendedName>
    <alternativeName>
        <fullName evidence="6">4-hydroxy-3-methoxy-5-polyprenylbenzoate decarboxylase</fullName>
        <ecNumber evidence="6">4.1.1.130</ecNumber>
    </alternativeName>
    <alternativeName>
        <fullName evidence="6">Coenzyme Q biosynthesis protein 4 homolog</fullName>
    </alternativeName>
</protein>
<dbReference type="HAMAP" id="MF_03111">
    <property type="entry name" value="Coq4"/>
    <property type="match status" value="1"/>
</dbReference>